<dbReference type="InterPro" id="IPR003010">
    <property type="entry name" value="C-N_Hydrolase"/>
</dbReference>
<evidence type="ECO:0000313" key="3">
    <source>
        <dbReference type="EMBL" id="EZP75221.1"/>
    </source>
</evidence>
<dbReference type="InterPro" id="IPR036526">
    <property type="entry name" value="C-N_Hydrolase_sf"/>
</dbReference>
<evidence type="ECO:0000256" key="1">
    <source>
        <dbReference type="ARBA" id="ARBA00022801"/>
    </source>
</evidence>
<dbReference type="Pfam" id="PF00795">
    <property type="entry name" value="CN_hydrolase"/>
    <property type="match status" value="2"/>
</dbReference>
<dbReference type="PANTHER" id="PTHR43674:SF2">
    <property type="entry name" value="BETA-UREIDOPROPIONASE"/>
    <property type="match status" value="1"/>
</dbReference>
<dbReference type="CDD" id="cd07197">
    <property type="entry name" value="nitrilase"/>
    <property type="match status" value="1"/>
</dbReference>
<feature type="domain" description="CN hydrolase" evidence="2">
    <location>
        <begin position="291"/>
        <end position="512"/>
    </location>
</feature>
<reference evidence="3 4" key="1">
    <citation type="journal article" date="2014" name="Appl. Microbiol. Biotechnol.">
        <title>Transformable facultative thermophile Geobacillus stearothermophilus NUB3621 as a host strain for metabolic engineering.</title>
        <authorList>
            <person name="Blanchard K."/>
            <person name="Robic S."/>
            <person name="Matsumura I."/>
        </authorList>
    </citation>
    <scope>NUCLEOTIDE SEQUENCE [LARGE SCALE GENOMIC DNA]</scope>
    <source>
        <strain evidence="3 4">NUB3621</strain>
    </source>
</reference>
<feature type="domain" description="CN hydrolase" evidence="2">
    <location>
        <begin position="12"/>
        <end position="250"/>
    </location>
</feature>
<evidence type="ECO:0000313" key="4">
    <source>
        <dbReference type="Proteomes" id="UP000023566"/>
    </source>
</evidence>
<dbReference type="Proteomes" id="UP000023566">
    <property type="component" value="Chromosome"/>
</dbReference>
<dbReference type="Gene3D" id="3.60.110.10">
    <property type="entry name" value="Carbon-nitrogen hydrolase"/>
    <property type="match status" value="2"/>
</dbReference>
<accession>A0ABC9VAY9</accession>
<name>A0ABC9VAY9_9BACL</name>
<gene>
    <name evidence="3" type="ORF">H839_17013</name>
</gene>
<evidence type="ECO:0000259" key="2">
    <source>
        <dbReference type="PROSITE" id="PS50263"/>
    </source>
</evidence>
<keyword evidence="1" id="KW-0378">Hydrolase</keyword>
<proteinExistence type="predicted"/>
<dbReference type="SUPFAM" id="SSF56317">
    <property type="entry name" value="Carbon-nitrogen hydrolase"/>
    <property type="match status" value="2"/>
</dbReference>
<dbReference type="AlphaFoldDB" id="A0ABC9VAY9"/>
<organism evidence="3 4">
    <name type="scientific">Parageobacillus genomosp. 1</name>
    <dbReference type="NCBI Taxonomy" id="1295642"/>
    <lineage>
        <taxon>Bacteria</taxon>
        <taxon>Bacillati</taxon>
        <taxon>Bacillota</taxon>
        <taxon>Bacilli</taxon>
        <taxon>Bacillales</taxon>
        <taxon>Anoxybacillaceae</taxon>
        <taxon>Parageobacillus</taxon>
    </lineage>
</organism>
<protein>
    <submittedName>
        <fullName evidence="3">Nitrilase/cyanide hydratase and apolipoprotein N-acyltransferase</fullName>
    </submittedName>
</protein>
<keyword evidence="4" id="KW-1185">Reference proteome</keyword>
<dbReference type="GO" id="GO:0016787">
    <property type="term" value="F:hydrolase activity"/>
    <property type="evidence" value="ECO:0007669"/>
    <property type="project" value="UniProtKB-KW"/>
</dbReference>
<dbReference type="InterPro" id="IPR050345">
    <property type="entry name" value="Aliph_Amidase/BUP"/>
</dbReference>
<comment type="caution">
    <text evidence="3">The sequence shown here is derived from an EMBL/GenBank/DDBJ whole genome shotgun (WGS) entry which is preliminary data.</text>
</comment>
<dbReference type="PANTHER" id="PTHR43674">
    <property type="entry name" value="NITRILASE C965.09-RELATED"/>
    <property type="match status" value="1"/>
</dbReference>
<dbReference type="EMBL" id="AOTZ01000009">
    <property type="protein sequence ID" value="EZP75221.1"/>
    <property type="molecule type" value="Genomic_DNA"/>
</dbReference>
<dbReference type="PROSITE" id="PS50263">
    <property type="entry name" value="CN_HYDROLASE"/>
    <property type="match status" value="2"/>
</dbReference>
<sequence length="537" mass="60029">MEVRIMGRLESVKVAAVQFESHLGDLDGNRHRMLELAEEAAENGARLIVFPEMATSGYIFENRQEIAPYVEPIPGPTTELFQAVAKKYSCYLVIGLPEVDPITEIFYNSAVLIGPEGVVGRYRKTHLFAADPRWAREGNEGIPVFSTKIGSIAMLICMDAMYFEPARIAALKGADIIAFPTNWVGERNNPPSKTWSLRAMENGLCWVAANRWGQERGAQFTGGSAVIGPEGEVQDWKLSGDGIVYGVYQPHGDRKRRILEFRQPKAYQDLLLHPYLWKEGATRPIPPQVSFEVCVAQLSNRGTLEQWLSNVSKWLESHKNEANFKHRLIILPEMDITGAEGTETSLEFYQHSLHSIASKYGVYIVAAVPQNIDGHRVPTAFLLGPEGCIGTYQQVHRDALGRGGYGSLGFCTLELPFARIGLLTGGDAEFPESYRILAKQGADLIAVSASGTETYHSWMQRIWAHENDVIMAVAEPCEYGRSLLFLHRQLDCEGQPDREEVLSGIFLPEMTSLARSRPFLRRLKNELYDLLVLNKTN</sequence>